<evidence type="ECO:0000256" key="6">
    <source>
        <dbReference type="ARBA" id="ARBA00023316"/>
    </source>
</evidence>
<feature type="binding site" evidence="13">
    <location>
        <position position="404"/>
    </location>
    <ligand>
        <name>meso-2,6-diaminopimelate</name>
        <dbReference type="ChEBI" id="CHEBI:57791"/>
    </ligand>
</feature>
<dbReference type="GO" id="GO:0005737">
    <property type="term" value="C:cytoplasm"/>
    <property type="evidence" value="ECO:0007669"/>
    <property type="project" value="UniProtKB-SubCell"/>
</dbReference>
<comment type="similarity">
    <text evidence="1 13">Belongs to the MurCDEF family. MurE subfamily.</text>
</comment>
<feature type="domain" description="Mur ligase C-terminal" evidence="16">
    <location>
        <begin position="355"/>
        <end position="481"/>
    </location>
</feature>
<dbReference type="GO" id="GO:0000287">
    <property type="term" value="F:magnesium ion binding"/>
    <property type="evidence" value="ECO:0007669"/>
    <property type="project" value="UniProtKB-UniRule"/>
</dbReference>
<comment type="caution">
    <text evidence="18">The sequence shown here is derived from an EMBL/GenBank/DDBJ whole genome shotgun (WGS) entry which is preliminary data.</text>
</comment>
<evidence type="ECO:0000256" key="2">
    <source>
        <dbReference type="ARBA" id="ARBA00022618"/>
    </source>
</evidence>
<feature type="binding site" evidence="13">
    <location>
        <begin position="127"/>
        <end position="133"/>
    </location>
    <ligand>
        <name>ATP</name>
        <dbReference type="ChEBI" id="CHEBI:30616"/>
    </ligand>
</feature>
<evidence type="ECO:0000256" key="12">
    <source>
        <dbReference type="ARBA" id="ARBA00081560"/>
    </source>
</evidence>
<dbReference type="InterPro" id="IPR036615">
    <property type="entry name" value="Mur_ligase_C_dom_sf"/>
</dbReference>
<gene>
    <name evidence="13" type="primary">murE</name>
    <name evidence="18" type="ORF">A3196_18695</name>
</gene>
<dbReference type="InterPro" id="IPR036565">
    <property type="entry name" value="Mur-like_cat_sf"/>
</dbReference>
<comment type="PTM">
    <text evidence="13">Carboxylation is probably crucial for Mg(2+) binding and, consequently, for the gamma-phosphate positioning of ATP.</text>
</comment>
<evidence type="ECO:0000259" key="15">
    <source>
        <dbReference type="Pfam" id="PF01225"/>
    </source>
</evidence>
<comment type="function">
    <text evidence="13">Catalyzes the addition of meso-diaminopimelic acid to the nucleotide precursor UDP-N-acetylmuramoyl-L-alanyl-D-glutamate (UMAG) in the biosynthesis of bacterial cell-wall peptidoglycan.</text>
</comment>
<keyword evidence="2 13" id="KW-0132">Cell division</keyword>
<feature type="binding site" evidence="13">
    <location>
        <begin position="168"/>
        <end position="169"/>
    </location>
    <ligand>
        <name>UDP-N-acetyl-alpha-D-muramoyl-L-alanyl-D-glutamate</name>
        <dbReference type="ChEBI" id="CHEBI:83900"/>
    </ligand>
</feature>
<keyword evidence="13" id="KW-0547">Nucleotide-binding</keyword>
<dbReference type="InterPro" id="IPR035911">
    <property type="entry name" value="MurE/MurF_N"/>
</dbReference>
<evidence type="ECO:0000256" key="5">
    <source>
        <dbReference type="ARBA" id="ARBA00023306"/>
    </source>
</evidence>
<keyword evidence="5 13" id="KW-0131">Cell cycle</keyword>
<dbReference type="Pfam" id="PF01225">
    <property type="entry name" value="Mur_ligase"/>
    <property type="match status" value="1"/>
</dbReference>
<dbReference type="UniPathway" id="UPA00219"/>
<dbReference type="InterPro" id="IPR005761">
    <property type="entry name" value="UDP-N-AcMur-Glu-dNH2Pim_ligase"/>
</dbReference>
<comment type="pathway">
    <text evidence="13 14">Cell wall biogenesis; peptidoglycan biosynthesis.</text>
</comment>
<dbReference type="InterPro" id="IPR004101">
    <property type="entry name" value="Mur_ligase_C"/>
</dbReference>
<accession>A0A1E2UJ68</accession>
<keyword evidence="3 13" id="KW-0133">Cell shape</keyword>
<keyword evidence="13" id="KW-0460">Magnesium</keyword>
<dbReference type="GO" id="GO:0008360">
    <property type="term" value="P:regulation of cell shape"/>
    <property type="evidence" value="ECO:0007669"/>
    <property type="project" value="UniProtKB-KW"/>
</dbReference>
<comment type="cofactor">
    <cofactor evidence="13">
        <name>Mg(2+)</name>
        <dbReference type="ChEBI" id="CHEBI:18420"/>
    </cofactor>
</comment>
<dbReference type="Proteomes" id="UP000094849">
    <property type="component" value="Unassembled WGS sequence"/>
</dbReference>
<evidence type="ECO:0000256" key="11">
    <source>
        <dbReference type="ARBA" id="ARBA00076158"/>
    </source>
</evidence>
<feature type="domain" description="Mur ligase N-terminal catalytic" evidence="15">
    <location>
        <begin position="31"/>
        <end position="113"/>
    </location>
</feature>
<reference evidence="18 19" key="1">
    <citation type="submission" date="2016-03" db="EMBL/GenBank/DDBJ databases">
        <title>Chemosynthetic sulphur-oxidizing symbionts of marine invertebrate animals are capable of nitrogen fixation.</title>
        <authorList>
            <person name="Petersen J.M."/>
            <person name="Kemper A."/>
            <person name="Gruber-Vodicka H."/>
            <person name="Cardini U."/>
            <person name="Geest Mvander."/>
            <person name="Kleiner M."/>
            <person name="Bulgheresi S."/>
            <person name="Fussmann M."/>
            <person name="Herbold C."/>
            <person name="Seah B.K.B."/>
            <person name="Antony C.Paul."/>
            <person name="Liu D."/>
            <person name="Belitz A."/>
            <person name="Weber M."/>
        </authorList>
    </citation>
    <scope>NUCLEOTIDE SEQUENCE [LARGE SCALE GENOMIC DNA]</scope>
    <source>
        <strain evidence="18">G_D</strain>
    </source>
</reference>
<evidence type="ECO:0000256" key="14">
    <source>
        <dbReference type="RuleBase" id="RU004135"/>
    </source>
</evidence>
<evidence type="ECO:0000313" key="18">
    <source>
        <dbReference type="EMBL" id="ODB94547.1"/>
    </source>
</evidence>
<dbReference type="SUPFAM" id="SSF63418">
    <property type="entry name" value="MurE/MurF N-terminal domain"/>
    <property type="match status" value="1"/>
</dbReference>
<dbReference type="Pfam" id="PF02875">
    <property type="entry name" value="Mur_ligase_C"/>
    <property type="match status" value="1"/>
</dbReference>
<keyword evidence="19" id="KW-1185">Reference proteome</keyword>
<evidence type="ECO:0000256" key="7">
    <source>
        <dbReference type="ARBA" id="ARBA00050251"/>
    </source>
</evidence>
<dbReference type="HAMAP" id="MF_00208">
    <property type="entry name" value="MurE"/>
    <property type="match status" value="1"/>
</dbReference>
<dbReference type="RefSeq" id="WP_069025047.1">
    <property type="nucleotide sequence ID" value="NZ_LVJZ01000004.1"/>
</dbReference>
<comment type="caution">
    <text evidence="13">Lacks conserved residue(s) required for the propagation of feature annotation.</text>
</comment>
<dbReference type="GO" id="GO:0009252">
    <property type="term" value="P:peptidoglycan biosynthetic process"/>
    <property type="evidence" value="ECO:0007669"/>
    <property type="project" value="UniProtKB-UniRule"/>
</dbReference>
<dbReference type="PANTHER" id="PTHR23135">
    <property type="entry name" value="MUR LIGASE FAMILY MEMBER"/>
    <property type="match status" value="1"/>
</dbReference>
<dbReference type="AlphaFoldDB" id="A0A1E2UJ68"/>
<dbReference type="NCBIfam" id="NF001124">
    <property type="entry name" value="PRK00139.1-2"/>
    <property type="match status" value="1"/>
</dbReference>
<dbReference type="Gene3D" id="3.40.1190.10">
    <property type="entry name" value="Mur-like, catalytic domain"/>
    <property type="match status" value="1"/>
</dbReference>
<evidence type="ECO:0000256" key="9">
    <source>
        <dbReference type="ARBA" id="ARBA00072883"/>
    </source>
</evidence>
<organism evidence="18 19">
    <name type="scientific">Candidatus Thiodiazotropha endoloripes</name>
    <dbReference type="NCBI Taxonomy" id="1818881"/>
    <lineage>
        <taxon>Bacteria</taxon>
        <taxon>Pseudomonadati</taxon>
        <taxon>Pseudomonadota</taxon>
        <taxon>Gammaproteobacteria</taxon>
        <taxon>Chromatiales</taxon>
        <taxon>Sedimenticolaceae</taxon>
        <taxon>Candidatus Thiodiazotropha</taxon>
    </lineage>
</organism>
<keyword evidence="13" id="KW-0067">ATP-binding</keyword>
<evidence type="ECO:0000259" key="17">
    <source>
        <dbReference type="Pfam" id="PF08245"/>
    </source>
</evidence>
<dbReference type="SUPFAM" id="SSF53244">
    <property type="entry name" value="MurD-like peptide ligases, peptide-binding domain"/>
    <property type="match status" value="1"/>
</dbReference>
<dbReference type="EMBL" id="LVJZ01000004">
    <property type="protein sequence ID" value="ODB94547.1"/>
    <property type="molecule type" value="Genomic_DNA"/>
</dbReference>
<evidence type="ECO:0000256" key="1">
    <source>
        <dbReference type="ARBA" id="ARBA00005898"/>
    </source>
</evidence>
<dbReference type="GO" id="GO:0005524">
    <property type="term" value="F:ATP binding"/>
    <property type="evidence" value="ECO:0007669"/>
    <property type="project" value="UniProtKB-UniRule"/>
</dbReference>
<dbReference type="SUPFAM" id="SSF53623">
    <property type="entry name" value="MurD-like peptide ligases, catalytic domain"/>
    <property type="match status" value="1"/>
</dbReference>
<dbReference type="NCBIfam" id="TIGR01085">
    <property type="entry name" value="murE"/>
    <property type="match status" value="1"/>
</dbReference>
<feature type="short sequence motif" description="Meso-diaminopimelate recognition motif" evidence="13">
    <location>
        <begin position="428"/>
        <end position="431"/>
    </location>
</feature>
<keyword evidence="6 13" id="KW-0961">Cell wall biogenesis/degradation</keyword>
<feature type="binding site" evidence="13">
    <location>
        <position position="38"/>
    </location>
    <ligand>
        <name>UDP-N-acetyl-alpha-D-muramoyl-L-alanyl-D-glutamate</name>
        <dbReference type="ChEBI" id="CHEBI:83900"/>
    </ligand>
</feature>
<feature type="binding site" evidence="13">
    <location>
        <position position="36"/>
    </location>
    <ligand>
        <name>UDP-N-acetyl-alpha-D-muramoyl-L-alanyl-D-glutamate</name>
        <dbReference type="ChEBI" id="CHEBI:83900"/>
    </ligand>
</feature>
<keyword evidence="4 13" id="KW-0573">Peptidoglycan synthesis</keyword>
<evidence type="ECO:0000256" key="13">
    <source>
        <dbReference type="HAMAP-Rule" id="MF_00208"/>
    </source>
</evidence>
<protein>
    <recommendedName>
        <fullName evidence="9 13">UDP-N-acetylmuramoyl-L-alanyl-D-glutamate--2,6-diaminopimelate ligase</fullName>
        <ecNumber evidence="8 13">6.3.2.13</ecNumber>
    </recommendedName>
    <alternativeName>
        <fullName evidence="10 13">Meso-A2pm-adding enzyme</fullName>
    </alternativeName>
    <alternativeName>
        <fullName evidence="11 13">Meso-diaminopimelate-adding enzyme</fullName>
    </alternativeName>
    <alternativeName>
        <fullName evidence="12 13">UDP-MurNAc-L-Ala-D-Glu:meso-diaminopimelate ligase</fullName>
    </alternativeName>
    <alternativeName>
        <fullName evidence="13">UDP-MurNAc-tripeptide synthetase</fullName>
    </alternativeName>
    <alternativeName>
        <fullName evidence="13">UDP-N-acetylmuramyl-tripeptide synthetase</fullName>
    </alternativeName>
</protein>
<name>A0A1E2UJ68_9GAMM</name>
<feature type="modified residue" description="N6-carboxylysine" evidence="13">
    <location>
        <position position="235"/>
    </location>
</feature>
<comment type="subcellular location">
    <subcellularLocation>
        <location evidence="13 14">Cytoplasm</location>
    </subcellularLocation>
</comment>
<evidence type="ECO:0000256" key="3">
    <source>
        <dbReference type="ARBA" id="ARBA00022960"/>
    </source>
</evidence>
<evidence type="ECO:0000256" key="4">
    <source>
        <dbReference type="ARBA" id="ARBA00022984"/>
    </source>
</evidence>
<proteinExistence type="inferred from homology"/>
<feature type="binding site" evidence="13">
    <location>
        <position position="201"/>
    </location>
    <ligand>
        <name>UDP-N-acetyl-alpha-D-muramoyl-L-alanyl-D-glutamate</name>
        <dbReference type="ChEBI" id="CHEBI:83900"/>
    </ligand>
</feature>
<dbReference type="PANTHER" id="PTHR23135:SF4">
    <property type="entry name" value="UDP-N-ACETYLMURAMOYL-L-ALANYL-D-GLUTAMATE--2,6-DIAMINOPIMELATE LIGASE MURE HOMOLOG, CHLOROPLASTIC"/>
    <property type="match status" value="1"/>
</dbReference>
<dbReference type="EC" id="6.3.2.13" evidence="8 13"/>
<evidence type="ECO:0000256" key="10">
    <source>
        <dbReference type="ARBA" id="ARBA00075482"/>
    </source>
</evidence>
<evidence type="ECO:0000259" key="16">
    <source>
        <dbReference type="Pfam" id="PF02875"/>
    </source>
</evidence>
<dbReference type="GO" id="GO:0051301">
    <property type="term" value="P:cell division"/>
    <property type="evidence" value="ECO:0007669"/>
    <property type="project" value="UniProtKB-KW"/>
</dbReference>
<evidence type="ECO:0000313" key="19">
    <source>
        <dbReference type="Proteomes" id="UP000094849"/>
    </source>
</evidence>
<dbReference type="GO" id="GO:0071555">
    <property type="term" value="P:cell wall organization"/>
    <property type="evidence" value="ECO:0007669"/>
    <property type="project" value="UniProtKB-KW"/>
</dbReference>
<sequence>MMTAREITETHWLSALLTGLVDLPSQQDRQIGGLCLDSRKLVEGDLFLACAGTRQHGLVYAEQAIAKGAEAIVWEPDGGEGDRLAGELQNPSLPLIEVANLTRSLSEIAGRFYDHPSRAMSLYGITGTNGKTSICQLLAQALESEHPCGMVGTLGAGLPGQLETTGMTTPDAVSVQQILFRLLGQGAKSVAMEVSSHALDQYRVDGVAFDCAIFTNLSRDHFDYHGSLENYGNAKRRLFQLPGLGGAVINLDDPFGRQLAESLCQRMPVYGYSIEPGTALPDGVQGWVRATSLRATGGGLSLSVSTPAGESRFESGLLGRFNGANLLAVLSVLLINGWTLERAVEVLAKLSTVPGRMERFGDSGRPTVVVDYAHTPDALEKALQSLRLHCTGRLIVVFGCGGDRDHGKRPMMGEVAAREADLCYLTDDNPRSESSAEIIKQILAGMPNADEVEVEADRGKAIRQAVSAARPGDLVLVAGKGHEDYQLVADQILHFDDREVVQAALAGWQEGAI</sequence>
<dbReference type="InterPro" id="IPR013221">
    <property type="entry name" value="Mur_ligase_cen"/>
</dbReference>
<dbReference type="NCBIfam" id="NF001126">
    <property type="entry name" value="PRK00139.1-4"/>
    <property type="match status" value="1"/>
</dbReference>
<dbReference type="STRING" id="1818881.A3196_18695"/>
<keyword evidence="13 18" id="KW-0436">Ligase</keyword>
<feature type="domain" description="Mur ligase central" evidence="17">
    <location>
        <begin position="125"/>
        <end position="332"/>
    </location>
</feature>
<evidence type="ECO:0000256" key="8">
    <source>
        <dbReference type="ARBA" id="ARBA00066633"/>
    </source>
</evidence>
<dbReference type="Pfam" id="PF08245">
    <property type="entry name" value="Mur_ligase_M"/>
    <property type="match status" value="1"/>
</dbReference>
<dbReference type="FunFam" id="3.90.190.20:FF:000006">
    <property type="entry name" value="UDP-N-acetylmuramoyl-L-alanyl-D-glutamate--2,6-diaminopimelate ligase"/>
    <property type="match status" value="1"/>
</dbReference>
<dbReference type="GO" id="GO:0008765">
    <property type="term" value="F:UDP-N-acetylmuramoylalanyl-D-glutamate-2,6-diaminopimelate ligase activity"/>
    <property type="evidence" value="ECO:0007669"/>
    <property type="project" value="UniProtKB-UniRule"/>
</dbReference>
<dbReference type="InterPro" id="IPR000713">
    <property type="entry name" value="Mur_ligase_N"/>
</dbReference>
<feature type="binding site" evidence="13">
    <location>
        <position position="195"/>
    </location>
    <ligand>
        <name>UDP-N-acetyl-alpha-D-muramoyl-L-alanyl-D-glutamate</name>
        <dbReference type="ChEBI" id="CHEBI:83900"/>
    </ligand>
</feature>
<feature type="binding site" evidence="13">
    <location>
        <position position="483"/>
    </location>
    <ligand>
        <name>meso-2,6-diaminopimelate</name>
        <dbReference type="ChEBI" id="CHEBI:57791"/>
    </ligand>
</feature>
<feature type="binding site" evidence="13">
    <location>
        <position position="203"/>
    </location>
    <ligand>
        <name>UDP-N-acetyl-alpha-D-muramoyl-L-alanyl-D-glutamate</name>
        <dbReference type="ChEBI" id="CHEBI:83900"/>
    </ligand>
</feature>
<dbReference type="Gene3D" id="3.40.1390.10">
    <property type="entry name" value="MurE/MurF, N-terminal domain"/>
    <property type="match status" value="1"/>
</dbReference>
<keyword evidence="13" id="KW-0963">Cytoplasm</keyword>
<feature type="binding site" evidence="13">
    <location>
        <begin position="428"/>
        <end position="431"/>
    </location>
    <ligand>
        <name>meso-2,6-diaminopimelate</name>
        <dbReference type="ChEBI" id="CHEBI:57791"/>
    </ligand>
</feature>
<comment type="catalytic activity">
    <reaction evidence="7 13">
        <text>UDP-N-acetyl-alpha-D-muramoyl-L-alanyl-D-glutamate + meso-2,6-diaminopimelate + ATP = UDP-N-acetyl-alpha-D-muramoyl-L-alanyl-gamma-D-glutamyl-meso-2,6-diaminopimelate + ADP + phosphate + H(+)</text>
        <dbReference type="Rhea" id="RHEA:23676"/>
        <dbReference type="ChEBI" id="CHEBI:15378"/>
        <dbReference type="ChEBI" id="CHEBI:30616"/>
        <dbReference type="ChEBI" id="CHEBI:43474"/>
        <dbReference type="ChEBI" id="CHEBI:57791"/>
        <dbReference type="ChEBI" id="CHEBI:83900"/>
        <dbReference type="ChEBI" id="CHEBI:83905"/>
        <dbReference type="ChEBI" id="CHEBI:456216"/>
        <dbReference type="EC" id="6.3.2.13"/>
    </reaction>
</comment>
<dbReference type="Gene3D" id="3.90.190.20">
    <property type="entry name" value="Mur ligase, C-terminal domain"/>
    <property type="match status" value="1"/>
</dbReference>
<feature type="binding site" evidence="13">
    <location>
        <position position="479"/>
    </location>
    <ligand>
        <name>meso-2,6-diaminopimelate</name>
        <dbReference type="ChEBI" id="CHEBI:57791"/>
    </ligand>
</feature>